<comment type="caution">
    <text evidence="13">The sequence shown here is derived from an EMBL/GenBank/DDBJ whole genome shotgun (WGS) entry which is preliminary data.</text>
</comment>
<keyword evidence="5 12" id="KW-0812">Transmembrane</keyword>
<dbReference type="Proteomes" id="UP001075354">
    <property type="component" value="Chromosome 3"/>
</dbReference>
<dbReference type="FunFam" id="3.40.50.2000:FF:000050">
    <property type="entry name" value="UDP-glucuronosyltransferase"/>
    <property type="match status" value="1"/>
</dbReference>
<dbReference type="GO" id="GO:0016020">
    <property type="term" value="C:membrane"/>
    <property type="evidence" value="ECO:0007669"/>
    <property type="project" value="UniProtKB-SubCell"/>
</dbReference>
<comment type="catalytic activity">
    <reaction evidence="12">
        <text>glucuronate acceptor + UDP-alpha-D-glucuronate = acceptor beta-D-glucuronoside + UDP + H(+)</text>
        <dbReference type="Rhea" id="RHEA:21032"/>
        <dbReference type="ChEBI" id="CHEBI:15378"/>
        <dbReference type="ChEBI" id="CHEBI:58052"/>
        <dbReference type="ChEBI" id="CHEBI:58223"/>
        <dbReference type="ChEBI" id="CHEBI:132367"/>
        <dbReference type="ChEBI" id="CHEBI:132368"/>
        <dbReference type="EC" id="2.4.1.17"/>
    </reaction>
</comment>
<evidence type="ECO:0000256" key="8">
    <source>
        <dbReference type="ARBA" id="ARBA00023136"/>
    </source>
</evidence>
<dbReference type="InterPro" id="IPR002213">
    <property type="entry name" value="UDP_glucos_trans"/>
</dbReference>
<accession>A0AAV7XS22</accession>
<dbReference type="Gene3D" id="3.40.50.2000">
    <property type="entry name" value="Glycogen Phosphorylase B"/>
    <property type="match status" value="2"/>
</dbReference>
<comment type="similarity">
    <text evidence="2 11">Belongs to the UDP-glycosyltransferase family.</text>
</comment>
<dbReference type="AlphaFoldDB" id="A0AAV7XS22"/>
<keyword evidence="4 11" id="KW-0808">Transferase</keyword>
<keyword evidence="14" id="KW-1185">Reference proteome</keyword>
<evidence type="ECO:0000313" key="14">
    <source>
        <dbReference type="Proteomes" id="UP001075354"/>
    </source>
</evidence>
<comment type="subcellular location">
    <subcellularLocation>
        <location evidence="10">Endomembrane system</location>
        <topology evidence="10">Single-pass type I membrane protein</topology>
    </subcellularLocation>
    <subcellularLocation>
        <location evidence="1">Endoplasmic reticulum</location>
    </subcellularLocation>
    <subcellularLocation>
        <location evidence="12">Membrane</location>
        <topology evidence="12">Single-pass membrane protein</topology>
    </subcellularLocation>
</comment>
<dbReference type="Pfam" id="PF00201">
    <property type="entry name" value="UDPGT"/>
    <property type="match status" value="1"/>
</dbReference>
<evidence type="ECO:0000256" key="4">
    <source>
        <dbReference type="ARBA" id="ARBA00022679"/>
    </source>
</evidence>
<keyword evidence="7 12" id="KW-1133">Transmembrane helix</keyword>
<organism evidence="13 14">
    <name type="scientific">Megalurothrips usitatus</name>
    <name type="common">bean blossom thrips</name>
    <dbReference type="NCBI Taxonomy" id="439358"/>
    <lineage>
        <taxon>Eukaryota</taxon>
        <taxon>Metazoa</taxon>
        <taxon>Ecdysozoa</taxon>
        <taxon>Arthropoda</taxon>
        <taxon>Hexapoda</taxon>
        <taxon>Insecta</taxon>
        <taxon>Pterygota</taxon>
        <taxon>Neoptera</taxon>
        <taxon>Paraneoptera</taxon>
        <taxon>Thysanoptera</taxon>
        <taxon>Terebrantia</taxon>
        <taxon>Thripoidea</taxon>
        <taxon>Thripidae</taxon>
        <taxon>Megalurothrips</taxon>
    </lineage>
</organism>
<evidence type="ECO:0000256" key="1">
    <source>
        <dbReference type="ARBA" id="ARBA00004240"/>
    </source>
</evidence>
<dbReference type="GO" id="GO:0015020">
    <property type="term" value="F:glucuronosyltransferase activity"/>
    <property type="evidence" value="ECO:0007669"/>
    <property type="project" value="UniProtKB-EC"/>
</dbReference>
<keyword evidence="6" id="KW-0256">Endoplasmic reticulum</keyword>
<evidence type="ECO:0000256" key="12">
    <source>
        <dbReference type="RuleBase" id="RU362059"/>
    </source>
</evidence>
<evidence type="ECO:0000256" key="7">
    <source>
        <dbReference type="ARBA" id="ARBA00022989"/>
    </source>
</evidence>
<dbReference type="EMBL" id="JAPTSV010000003">
    <property type="protein sequence ID" value="KAJ1529219.1"/>
    <property type="molecule type" value="Genomic_DNA"/>
</dbReference>
<evidence type="ECO:0000256" key="2">
    <source>
        <dbReference type="ARBA" id="ARBA00009995"/>
    </source>
</evidence>
<evidence type="ECO:0000256" key="11">
    <source>
        <dbReference type="RuleBase" id="RU003718"/>
    </source>
</evidence>
<sequence>MMMPMPARSHHIAASGVAKALADKGHDVTYVSGLDKGNKINPANNKVICIGNPFESIISAYQEKQLSNFWVDEKSPLESLLFLMEWGVQLVNKTMSNPEVIAEISKPGQKYDLVIIEAFVFQESFVGLGHQFDVPVVALNPFGTCQWINDIMGNPVNPAWVPSPFLGFSDHMSFTQRAINTMMHAASDLVYNYYYMPQQEAVLQEFWPGAPALQGLLRTKIGLTLVNNHFTLSYPMPMSPSVVEIGGLHIPEKPKPLPKDLKDFLDASKEGVVYFSMGSNLRTQDMPKVQAEAILGALGALKERVLLKWDGPTPKNLSPNIRVIEWAPQGDLLAHPNIRLFVTHGGLLSTQESVFHGVPLVGIPMFGDQQFNMLLAVQKGFCVKVDFKTMTRTTMDEALREVLQKPKYKEAATRLSRLFRSKPLRPAESAVFAVEHILEHGADHLRPSSVGMPLYQVLLLDVILVALAPFLVVLLCCRALCCRKRSGGATSRAKKNN</sequence>
<evidence type="ECO:0000256" key="9">
    <source>
        <dbReference type="ARBA" id="ARBA00023180"/>
    </source>
</evidence>
<evidence type="ECO:0000256" key="6">
    <source>
        <dbReference type="ARBA" id="ARBA00022824"/>
    </source>
</evidence>
<feature type="transmembrane region" description="Helical" evidence="12">
    <location>
        <begin position="454"/>
        <end position="477"/>
    </location>
</feature>
<dbReference type="SUPFAM" id="SSF53756">
    <property type="entry name" value="UDP-Glycosyltransferase/glycogen phosphorylase"/>
    <property type="match status" value="1"/>
</dbReference>
<reference evidence="13" key="1">
    <citation type="submission" date="2022-12" db="EMBL/GenBank/DDBJ databases">
        <title>Chromosome-level genome assembly of the bean flower thrips Megalurothrips usitatus.</title>
        <authorList>
            <person name="Ma L."/>
            <person name="Liu Q."/>
            <person name="Li H."/>
            <person name="Cai W."/>
        </authorList>
    </citation>
    <scope>NUCLEOTIDE SEQUENCE</scope>
    <source>
        <strain evidence="13">Cailab_2022a</strain>
    </source>
</reference>
<keyword evidence="8 12" id="KW-0472">Membrane</keyword>
<dbReference type="CDD" id="cd03784">
    <property type="entry name" value="GT1_Gtf-like"/>
    <property type="match status" value="1"/>
</dbReference>
<dbReference type="PANTHER" id="PTHR48043">
    <property type="entry name" value="EG:EG0003.4 PROTEIN-RELATED"/>
    <property type="match status" value="1"/>
</dbReference>
<keyword evidence="9" id="KW-0325">Glycoprotein</keyword>
<name>A0AAV7XS22_9NEOP</name>
<dbReference type="PANTHER" id="PTHR48043:SF159">
    <property type="entry name" value="EG:EG0003.4 PROTEIN-RELATED"/>
    <property type="match status" value="1"/>
</dbReference>
<dbReference type="GO" id="GO:0005783">
    <property type="term" value="C:endoplasmic reticulum"/>
    <property type="evidence" value="ECO:0007669"/>
    <property type="project" value="UniProtKB-SubCell"/>
</dbReference>
<evidence type="ECO:0000256" key="5">
    <source>
        <dbReference type="ARBA" id="ARBA00022692"/>
    </source>
</evidence>
<gene>
    <name evidence="13" type="ORF">ONE63_006023</name>
</gene>
<dbReference type="InterPro" id="IPR035595">
    <property type="entry name" value="UDP_glycos_trans_CS"/>
</dbReference>
<evidence type="ECO:0000256" key="3">
    <source>
        <dbReference type="ARBA" id="ARBA00022676"/>
    </source>
</evidence>
<dbReference type="InterPro" id="IPR050271">
    <property type="entry name" value="UDP-glycosyltransferase"/>
</dbReference>
<dbReference type="PROSITE" id="PS00375">
    <property type="entry name" value="UDPGT"/>
    <property type="match status" value="1"/>
</dbReference>
<evidence type="ECO:0000256" key="10">
    <source>
        <dbReference type="ARBA" id="ARBA00046288"/>
    </source>
</evidence>
<protein>
    <recommendedName>
        <fullName evidence="12">UDP-glucuronosyltransferase</fullName>
        <ecNumber evidence="12">2.4.1.17</ecNumber>
    </recommendedName>
</protein>
<keyword evidence="3 11" id="KW-0328">Glycosyltransferase</keyword>
<proteinExistence type="inferred from homology"/>
<dbReference type="EC" id="2.4.1.17" evidence="12"/>
<evidence type="ECO:0000313" key="13">
    <source>
        <dbReference type="EMBL" id="KAJ1529219.1"/>
    </source>
</evidence>